<dbReference type="PANTHER" id="PTHR28065:SF1">
    <property type="entry name" value="DUF4050 DOMAIN-CONTAINING PROTEIN"/>
    <property type="match status" value="1"/>
</dbReference>
<sequence length="214" mass="24022">MVPKARKSSSSPLGGSIRQFLHRCKVGLHKMSKEALDTESSEEYNTVNGLFDTGPSKGASQERTSEERNSSTSVTLTREMPLTDEEDELDSEVEEPGDAPGAKDAQTFATFDVVQECAKLRAATGEPFVRAEEVWRRRRDLWVSTTNGSYLETAEKNREVFKEIAPRQYVRIYRKLVVDGVPLKRPLNLQDAMQVVNAGWVETQKWERAAKGLA</sequence>
<feature type="compositionally biased region" description="Acidic residues" evidence="1">
    <location>
        <begin position="82"/>
        <end position="97"/>
    </location>
</feature>
<dbReference type="OrthoDB" id="5576875at2759"/>
<evidence type="ECO:0000256" key="1">
    <source>
        <dbReference type="SAM" id="MobiDB-lite"/>
    </source>
</evidence>
<dbReference type="FunCoup" id="C5DFG4">
    <property type="interactions" value="32"/>
</dbReference>
<accession>C5DFG4</accession>
<dbReference type="GeneID" id="8295601"/>
<dbReference type="STRING" id="559295.C5DFG4"/>
<evidence type="ECO:0000313" key="4">
    <source>
        <dbReference type="Proteomes" id="UP000002036"/>
    </source>
</evidence>
<dbReference type="EMBL" id="CU928168">
    <property type="protein sequence ID" value="CAR22919.1"/>
    <property type="molecule type" value="Genomic_DNA"/>
</dbReference>
<dbReference type="AlphaFoldDB" id="C5DFG4"/>
<dbReference type="InParanoid" id="C5DFG4"/>
<reference evidence="3 4" key="1">
    <citation type="journal article" date="2009" name="Genome Res.">
        <title>Comparative genomics of protoploid Saccharomycetaceae.</title>
        <authorList>
            <consortium name="The Genolevures Consortium"/>
            <person name="Souciet J.-L."/>
            <person name="Dujon B."/>
            <person name="Gaillardin C."/>
            <person name="Johnston M."/>
            <person name="Baret P.V."/>
            <person name="Cliften P."/>
            <person name="Sherman D.J."/>
            <person name="Weissenbach J."/>
            <person name="Westhof E."/>
            <person name="Wincker P."/>
            <person name="Jubin C."/>
            <person name="Poulain J."/>
            <person name="Barbe V."/>
            <person name="Segurens B."/>
            <person name="Artiguenave F."/>
            <person name="Anthouard V."/>
            <person name="Vacherie B."/>
            <person name="Val M.-E."/>
            <person name="Fulton R.S."/>
            <person name="Minx P."/>
            <person name="Wilson R."/>
            <person name="Durrens P."/>
            <person name="Jean G."/>
            <person name="Marck C."/>
            <person name="Martin T."/>
            <person name="Nikolski M."/>
            <person name="Rolland T."/>
            <person name="Seret M.-L."/>
            <person name="Casaregola S."/>
            <person name="Despons L."/>
            <person name="Fairhead C."/>
            <person name="Fischer G."/>
            <person name="Lafontaine I."/>
            <person name="Leh V."/>
            <person name="Lemaire M."/>
            <person name="de Montigny J."/>
            <person name="Neuveglise C."/>
            <person name="Thierry A."/>
            <person name="Blanc-Lenfle I."/>
            <person name="Bleykasten C."/>
            <person name="Diffels J."/>
            <person name="Fritsch E."/>
            <person name="Frangeul L."/>
            <person name="Goeffon A."/>
            <person name="Jauniaux N."/>
            <person name="Kachouri-Lafond R."/>
            <person name="Payen C."/>
            <person name="Potier S."/>
            <person name="Pribylova L."/>
            <person name="Ozanne C."/>
            <person name="Richard G.-F."/>
            <person name="Sacerdot C."/>
            <person name="Straub M.-L."/>
            <person name="Talla E."/>
        </authorList>
    </citation>
    <scope>NUCLEOTIDE SEQUENCE [LARGE SCALE GENOMIC DNA]</scope>
    <source>
        <strain evidence="4">ATCC 56472 / CBS 6340 / NRRL Y-8284</strain>
    </source>
</reference>
<dbReference type="OMA" id="WTETRKW"/>
<dbReference type="InterPro" id="IPR025124">
    <property type="entry name" value="Gag1-like_clamp"/>
</dbReference>
<gene>
    <name evidence="3" type="ordered locus">KLTH0D14894g</name>
</gene>
<name>C5DFG4_LACTC</name>
<dbReference type="RefSeq" id="XP_002553357.1">
    <property type="nucleotide sequence ID" value="XM_002553311.1"/>
</dbReference>
<organism evidence="3 4">
    <name type="scientific">Lachancea thermotolerans (strain ATCC 56472 / CBS 6340 / NRRL Y-8284)</name>
    <name type="common">Yeast</name>
    <name type="synonym">Kluyveromyces thermotolerans</name>
    <dbReference type="NCBI Taxonomy" id="559295"/>
    <lineage>
        <taxon>Eukaryota</taxon>
        <taxon>Fungi</taxon>
        <taxon>Dikarya</taxon>
        <taxon>Ascomycota</taxon>
        <taxon>Saccharomycotina</taxon>
        <taxon>Saccharomycetes</taxon>
        <taxon>Saccharomycetales</taxon>
        <taxon>Saccharomycetaceae</taxon>
        <taxon>Lachancea</taxon>
    </lineage>
</organism>
<dbReference type="Proteomes" id="UP000002036">
    <property type="component" value="Chromosome D"/>
</dbReference>
<dbReference type="KEGG" id="lth:KLTH0D14894g"/>
<dbReference type="eggNOG" id="ENOG502S6I5">
    <property type="taxonomic scope" value="Eukaryota"/>
</dbReference>
<feature type="region of interest" description="Disordered" evidence="1">
    <location>
        <begin position="33"/>
        <end position="105"/>
    </location>
</feature>
<dbReference type="PANTHER" id="PTHR28065">
    <property type="entry name" value="FREQUENIN"/>
    <property type="match status" value="1"/>
</dbReference>
<dbReference type="InterPro" id="IPR053274">
    <property type="entry name" value="Fluconazole_resistance"/>
</dbReference>
<protein>
    <submittedName>
        <fullName evidence="3">KLTH0D14894p</fullName>
    </submittedName>
</protein>
<evidence type="ECO:0000259" key="2">
    <source>
        <dbReference type="Pfam" id="PF13259"/>
    </source>
</evidence>
<dbReference type="HOGENOM" id="CLU_092540_0_0_1"/>
<evidence type="ECO:0000313" key="3">
    <source>
        <dbReference type="EMBL" id="CAR22919.1"/>
    </source>
</evidence>
<proteinExistence type="predicted"/>
<keyword evidence="4" id="KW-1185">Reference proteome</keyword>
<dbReference type="Pfam" id="PF13259">
    <property type="entry name" value="clamp_Gag1-like"/>
    <property type="match status" value="1"/>
</dbReference>
<feature type="domain" description="Gag1-like clamp" evidence="2">
    <location>
        <begin position="131"/>
        <end position="207"/>
    </location>
</feature>